<comment type="caution">
    <text evidence="2">The sequence shown here is derived from an EMBL/GenBank/DDBJ whole genome shotgun (WGS) entry which is preliminary data.</text>
</comment>
<dbReference type="AlphaFoldDB" id="A0A9N9VXS8"/>
<accession>A0A9N9VXS8</accession>
<organism evidence="2 3">
    <name type="scientific">Clonostachys rhizophaga</name>
    <dbReference type="NCBI Taxonomy" id="160324"/>
    <lineage>
        <taxon>Eukaryota</taxon>
        <taxon>Fungi</taxon>
        <taxon>Dikarya</taxon>
        <taxon>Ascomycota</taxon>
        <taxon>Pezizomycotina</taxon>
        <taxon>Sordariomycetes</taxon>
        <taxon>Hypocreomycetidae</taxon>
        <taxon>Hypocreales</taxon>
        <taxon>Bionectriaceae</taxon>
        <taxon>Clonostachys</taxon>
    </lineage>
</organism>
<keyword evidence="3" id="KW-1185">Reference proteome</keyword>
<name>A0A9N9VXS8_9HYPO</name>
<dbReference type="EMBL" id="CABFNQ020000743">
    <property type="protein sequence ID" value="CAH0031888.1"/>
    <property type="molecule type" value="Genomic_DNA"/>
</dbReference>
<evidence type="ECO:0000313" key="3">
    <source>
        <dbReference type="Proteomes" id="UP000696573"/>
    </source>
</evidence>
<gene>
    <name evidence="2" type="ORF">CRHIZ90672A_00014529</name>
</gene>
<dbReference type="Proteomes" id="UP000696573">
    <property type="component" value="Unassembled WGS sequence"/>
</dbReference>
<feature type="region of interest" description="Disordered" evidence="1">
    <location>
        <begin position="118"/>
        <end position="164"/>
    </location>
</feature>
<reference evidence="2" key="1">
    <citation type="submission" date="2021-10" db="EMBL/GenBank/DDBJ databases">
        <authorList>
            <person name="Piombo E."/>
        </authorList>
    </citation>
    <scope>NUCLEOTIDE SEQUENCE</scope>
</reference>
<protein>
    <submittedName>
        <fullName evidence="2">Uncharacterized protein</fullName>
    </submittedName>
</protein>
<proteinExistence type="predicted"/>
<feature type="non-terminal residue" evidence="2">
    <location>
        <position position="1"/>
    </location>
</feature>
<sequence>PPQYTGETIKEIIGIRNRSSIEKAKQPNSNTSVKLSILGTSTSLDIITSLTSYIQTDSNSEISNPAPIYNKTTDPLINFSIKNNNTEVRNKYISISLSVEDPPIPLVKKLKIYRWKGDKRTRSQTTQLAQEAGVSNKATKSYRQGKKSNNKDSTKRPRSRPRKS</sequence>
<evidence type="ECO:0000256" key="1">
    <source>
        <dbReference type="SAM" id="MobiDB-lite"/>
    </source>
</evidence>
<evidence type="ECO:0000313" key="2">
    <source>
        <dbReference type="EMBL" id="CAH0031888.1"/>
    </source>
</evidence>